<reference evidence="2" key="1">
    <citation type="thesis" date="2020" institute="ProQuest LLC" country="789 East Eisenhower Parkway, Ann Arbor, MI, USA">
        <title>Comparative Genomics and Chromosome Evolution.</title>
        <authorList>
            <person name="Mudd A.B."/>
        </authorList>
    </citation>
    <scope>NUCLEOTIDE SEQUENCE</scope>
    <source>
        <strain evidence="2">237g6f4</strain>
        <tissue evidence="2">Blood</tissue>
    </source>
</reference>
<dbReference type="AlphaFoldDB" id="A0AAV7CAT9"/>
<dbReference type="Proteomes" id="UP000824782">
    <property type="component" value="Unassembled WGS sequence"/>
</dbReference>
<sequence length="101" mass="11638">MIPHRRRPPSPPHRTISLCFSVALCLLERRFRIGLLGQNCVYIFFFCKDKSNTVKMKKKNETTEDEQRNAAAAPPPVMADARHARTRRHVAVRFLCCTILS</sequence>
<accession>A0AAV7CAT9</accession>
<evidence type="ECO:0000313" key="3">
    <source>
        <dbReference type="Proteomes" id="UP000824782"/>
    </source>
</evidence>
<proteinExistence type="predicted"/>
<feature type="compositionally biased region" description="Basic and acidic residues" evidence="1">
    <location>
        <begin position="59"/>
        <end position="68"/>
    </location>
</feature>
<name>A0AAV7CAT9_ENGPU</name>
<feature type="region of interest" description="Disordered" evidence="1">
    <location>
        <begin position="58"/>
        <end position="82"/>
    </location>
</feature>
<evidence type="ECO:0000313" key="2">
    <source>
        <dbReference type="EMBL" id="KAG8582133.1"/>
    </source>
</evidence>
<comment type="caution">
    <text evidence="2">The sequence shown here is derived from an EMBL/GenBank/DDBJ whole genome shotgun (WGS) entry which is preliminary data.</text>
</comment>
<organism evidence="2 3">
    <name type="scientific">Engystomops pustulosus</name>
    <name type="common">Tungara frog</name>
    <name type="synonym">Physalaemus pustulosus</name>
    <dbReference type="NCBI Taxonomy" id="76066"/>
    <lineage>
        <taxon>Eukaryota</taxon>
        <taxon>Metazoa</taxon>
        <taxon>Chordata</taxon>
        <taxon>Craniata</taxon>
        <taxon>Vertebrata</taxon>
        <taxon>Euteleostomi</taxon>
        <taxon>Amphibia</taxon>
        <taxon>Batrachia</taxon>
        <taxon>Anura</taxon>
        <taxon>Neobatrachia</taxon>
        <taxon>Hyloidea</taxon>
        <taxon>Leptodactylidae</taxon>
        <taxon>Leiuperinae</taxon>
        <taxon>Engystomops</taxon>
    </lineage>
</organism>
<gene>
    <name evidence="2" type="ORF">GDO81_007935</name>
</gene>
<keyword evidence="3" id="KW-1185">Reference proteome</keyword>
<protein>
    <recommendedName>
        <fullName evidence="4">Secreted protein</fullName>
    </recommendedName>
</protein>
<evidence type="ECO:0008006" key="4">
    <source>
        <dbReference type="Google" id="ProtNLM"/>
    </source>
</evidence>
<evidence type="ECO:0000256" key="1">
    <source>
        <dbReference type="SAM" id="MobiDB-lite"/>
    </source>
</evidence>
<dbReference type="EMBL" id="WNYA01000003">
    <property type="protein sequence ID" value="KAG8582133.1"/>
    <property type="molecule type" value="Genomic_DNA"/>
</dbReference>